<protein>
    <submittedName>
        <fullName evidence="1">Uncharacterized protein</fullName>
    </submittedName>
</protein>
<evidence type="ECO:0000313" key="1">
    <source>
        <dbReference type="EMBL" id="RYR39010.1"/>
    </source>
</evidence>
<name>A0A445BK07_ARAHY</name>
<reference evidence="1 2" key="1">
    <citation type="submission" date="2019-01" db="EMBL/GenBank/DDBJ databases">
        <title>Sequencing of cultivated peanut Arachis hypogaea provides insights into genome evolution and oil improvement.</title>
        <authorList>
            <person name="Chen X."/>
        </authorList>
    </citation>
    <scope>NUCLEOTIDE SEQUENCE [LARGE SCALE GENOMIC DNA]</scope>
    <source>
        <strain evidence="2">cv. Fuhuasheng</strain>
        <tissue evidence="1">Leaves</tissue>
    </source>
</reference>
<gene>
    <name evidence="1" type="ORF">Ahy_A09g044400</name>
</gene>
<evidence type="ECO:0000313" key="2">
    <source>
        <dbReference type="Proteomes" id="UP000289738"/>
    </source>
</evidence>
<accession>A0A445BK07</accession>
<organism evidence="1 2">
    <name type="scientific">Arachis hypogaea</name>
    <name type="common">Peanut</name>
    <dbReference type="NCBI Taxonomy" id="3818"/>
    <lineage>
        <taxon>Eukaryota</taxon>
        <taxon>Viridiplantae</taxon>
        <taxon>Streptophyta</taxon>
        <taxon>Embryophyta</taxon>
        <taxon>Tracheophyta</taxon>
        <taxon>Spermatophyta</taxon>
        <taxon>Magnoliopsida</taxon>
        <taxon>eudicotyledons</taxon>
        <taxon>Gunneridae</taxon>
        <taxon>Pentapetalae</taxon>
        <taxon>rosids</taxon>
        <taxon>fabids</taxon>
        <taxon>Fabales</taxon>
        <taxon>Fabaceae</taxon>
        <taxon>Papilionoideae</taxon>
        <taxon>50 kb inversion clade</taxon>
        <taxon>dalbergioids sensu lato</taxon>
        <taxon>Dalbergieae</taxon>
        <taxon>Pterocarpus clade</taxon>
        <taxon>Arachis</taxon>
    </lineage>
</organism>
<keyword evidence="2" id="KW-1185">Reference proteome</keyword>
<comment type="caution">
    <text evidence="1">The sequence shown here is derived from an EMBL/GenBank/DDBJ whole genome shotgun (WGS) entry which is preliminary data.</text>
</comment>
<proteinExistence type="predicted"/>
<dbReference type="Proteomes" id="UP000289738">
    <property type="component" value="Chromosome A09"/>
</dbReference>
<sequence>MATLFASKKALLKSKIFVIEEPSPSSTSFSPSPLRRLRPSPLTVAPLHLRPSPLPASPSLPTRRCRRSFVVAPSSTLHPPSPITPVESALTVASHSCFLCGHHCRALTIVFSMLRIVISLRSPSSRSFEESYEALRVFEILAVREKPDVRTTTCAKERMWDLAKTIPSFP</sequence>
<dbReference type="AlphaFoldDB" id="A0A445BK07"/>
<dbReference type="EMBL" id="SDMP01000009">
    <property type="protein sequence ID" value="RYR39010.1"/>
    <property type="molecule type" value="Genomic_DNA"/>
</dbReference>